<evidence type="ECO:0000259" key="9">
    <source>
        <dbReference type="Pfam" id="PF20772"/>
    </source>
</evidence>
<dbReference type="Gene3D" id="1.10.10.200">
    <property type="match status" value="1"/>
</dbReference>
<feature type="domain" description="TACO1/YebC-like N-terminal" evidence="9">
    <location>
        <begin position="5"/>
        <end position="76"/>
    </location>
</feature>
<comment type="subcellular location">
    <subcellularLocation>
        <location evidence="6">Cytoplasm</location>
    </subcellularLocation>
</comment>
<comment type="caution">
    <text evidence="10">The sequence shown here is derived from an EMBL/GenBank/DDBJ whole genome shotgun (WGS) entry which is preliminary data.</text>
</comment>
<evidence type="ECO:0000256" key="5">
    <source>
        <dbReference type="ARBA" id="ARBA00023163"/>
    </source>
</evidence>
<dbReference type="Pfam" id="PF20772">
    <property type="entry name" value="TACO1_YebC_N"/>
    <property type="match status" value="1"/>
</dbReference>
<dbReference type="GO" id="GO:0005829">
    <property type="term" value="C:cytosol"/>
    <property type="evidence" value="ECO:0007669"/>
    <property type="project" value="TreeGrafter"/>
</dbReference>
<evidence type="ECO:0000313" key="11">
    <source>
        <dbReference type="Proteomes" id="UP000176614"/>
    </source>
</evidence>
<dbReference type="InterPro" id="IPR049083">
    <property type="entry name" value="TACO1_YebC_N"/>
</dbReference>
<dbReference type="InterPro" id="IPR048300">
    <property type="entry name" value="TACO1_YebC-like_2nd/3rd_dom"/>
</dbReference>
<evidence type="ECO:0000259" key="8">
    <source>
        <dbReference type="Pfam" id="PF01709"/>
    </source>
</evidence>
<keyword evidence="3 6" id="KW-0805">Transcription regulation</keyword>
<feature type="region of interest" description="Disordered" evidence="7">
    <location>
        <begin position="1"/>
        <end position="21"/>
    </location>
</feature>
<dbReference type="FunFam" id="1.10.10.200:FF:000002">
    <property type="entry name" value="Probable transcriptional regulatory protein CLM62_37755"/>
    <property type="match status" value="1"/>
</dbReference>
<dbReference type="SUPFAM" id="SSF75625">
    <property type="entry name" value="YebC-like"/>
    <property type="match status" value="1"/>
</dbReference>
<evidence type="ECO:0000256" key="6">
    <source>
        <dbReference type="HAMAP-Rule" id="MF_00693"/>
    </source>
</evidence>
<dbReference type="EMBL" id="MEVT01000006">
    <property type="protein sequence ID" value="OGC63386.1"/>
    <property type="molecule type" value="Genomic_DNA"/>
</dbReference>
<dbReference type="HAMAP" id="MF_00693">
    <property type="entry name" value="Transcrip_reg_TACO1"/>
    <property type="match status" value="1"/>
</dbReference>
<gene>
    <name evidence="10" type="ORF">A2264_01500</name>
</gene>
<dbReference type="InterPro" id="IPR026564">
    <property type="entry name" value="Transcrip_reg_TACO1-like_dom3"/>
</dbReference>
<keyword evidence="5 6" id="KW-0804">Transcription</keyword>
<dbReference type="GO" id="GO:0006355">
    <property type="term" value="P:regulation of DNA-templated transcription"/>
    <property type="evidence" value="ECO:0007669"/>
    <property type="project" value="UniProtKB-UniRule"/>
</dbReference>
<dbReference type="InterPro" id="IPR017856">
    <property type="entry name" value="Integrase-like_N"/>
</dbReference>
<protein>
    <recommendedName>
        <fullName evidence="6">Probable transcriptional regulatory protein A2264_01500</fullName>
    </recommendedName>
</protein>
<dbReference type="Pfam" id="PF01709">
    <property type="entry name" value="Transcrip_reg"/>
    <property type="match status" value="1"/>
</dbReference>
<reference evidence="10 11" key="1">
    <citation type="journal article" date="2016" name="Nat. Commun.">
        <title>Thousands of microbial genomes shed light on interconnected biogeochemical processes in an aquifer system.</title>
        <authorList>
            <person name="Anantharaman K."/>
            <person name="Brown C.T."/>
            <person name="Hug L.A."/>
            <person name="Sharon I."/>
            <person name="Castelle C.J."/>
            <person name="Probst A.J."/>
            <person name="Thomas B.C."/>
            <person name="Singh A."/>
            <person name="Wilkins M.J."/>
            <person name="Karaoz U."/>
            <person name="Brodie E.L."/>
            <person name="Williams K.H."/>
            <person name="Hubbard S.S."/>
            <person name="Banfield J.F."/>
        </authorList>
    </citation>
    <scope>NUCLEOTIDE SEQUENCE [LARGE SCALE GENOMIC DNA]</scope>
</reference>
<sequence>MSGHSKWANIKRKKGANDEKRSKIFSKLSRLIMVAAREGGGDPDSNPRLRLSVEKAKEYRMPKENIEKAILKGTGELNSGGFFETIYEGFGPNGEAFYITALTDNKNRTVAEIRSIFSRFGGSLGGAGSTSYIFTPDPDNPIFSMDLNDNALAAKLMNLLEELEDQDDIQEVYTNCNFPEEI</sequence>
<dbReference type="InterPro" id="IPR002876">
    <property type="entry name" value="Transcrip_reg_TACO1-like"/>
</dbReference>
<organism evidence="10 11">
    <name type="scientific">candidate division WWE3 bacterium RIFOXYA2_FULL_46_9</name>
    <dbReference type="NCBI Taxonomy" id="1802636"/>
    <lineage>
        <taxon>Bacteria</taxon>
        <taxon>Katanobacteria</taxon>
    </lineage>
</organism>
<dbReference type="PANTHER" id="PTHR12532:SF6">
    <property type="entry name" value="TRANSCRIPTIONAL REGULATORY PROTEIN YEBC-RELATED"/>
    <property type="match status" value="1"/>
</dbReference>
<evidence type="ECO:0000256" key="4">
    <source>
        <dbReference type="ARBA" id="ARBA00023125"/>
    </source>
</evidence>
<dbReference type="Proteomes" id="UP000176614">
    <property type="component" value="Unassembled WGS sequence"/>
</dbReference>
<dbReference type="AlphaFoldDB" id="A0A1F4W1U7"/>
<evidence type="ECO:0000256" key="2">
    <source>
        <dbReference type="ARBA" id="ARBA00022490"/>
    </source>
</evidence>
<dbReference type="Gene3D" id="3.30.70.980">
    <property type="match status" value="1"/>
</dbReference>
<proteinExistence type="inferred from homology"/>
<evidence type="ECO:0000256" key="7">
    <source>
        <dbReference type="SAM" id="MobiDB-lite"/>
    </source>
</evidence>
<comment type="similarity">
    <text evidence="1 6">Belongs to the TACO1 family.</text>
</comment>
<dbReference type="PANTHER" id="PTHR12532">
    <property type="entry name" value="TRANSLATIONAL ACTIVATOR OF CYTOCHROME C OXIDASE 1"/>
    <property type="match status" value="1"/>
</dbReference>
<evidence type="ECO:0000256" key="3">
    <source>
        <dbReference type="ARBA" id="ARBA00023015"/>
    </source>
</evidence>
<accession>A0A1F4W1U7</accession>
<dbReference type="InterPro" id="IPR029072">
    <property type="entry name" value="YebC-like"/>
</dbReference>
<feature type="domain" description="TACO1/YebC-like second and third" evidence="8">
    <location>
        <begin position="84"/>
        <end position="135"/>
    </location>
</feature>
<dbReference type="GO" id="GO:0003677">
    <property type="term" value="F:DNA binding"/>
    <property type="evidence" value="ECO:0007669"/>
    <property type="project" value="UniProtKB-UniRule"/>
</dbReference>
<name>A0A1F4W1U7_UNCKA</name>
<keyword evidence="2 6" id="KW-0963">Cytoplasm</keyword>
<keyword evidence="4 6" id="KW-0238">DNA-binding</keyword>
<evidence type="ECO:0000313" key="10">
    <source>
        <dbReference type="EMBL" id="OGC63386.1"/>
    </source>
</evidence>
<evidence type="ECO:0000256" key="1">
    <source>
        <dbReference type="ARBA" id="ARBA00008724"/>
    </source>
</evidence>